<organism evidence="7">
    <name type="scientific">Chromera velia CCMP2878</name>
    <dbReference type="NCBI Taxonomy" id="1169474"/>
    <lineage>
        <taxon>Eukaryota</taxon>
        <taxon>Sar</taxon>
        <taxon>Alveolata</taxon>
        <taxon>Colpodellida</taxon>
        <taxon>Chromeraceae</taxon>
        <taxon>Chromera</taxon>
    </lineage>
</organism>
<feature type="binding site" evidence="5">
    <location>
        <position position="201"/>
    </location>
    <ligand>
        <name>chlorophyll a</name>
        <dbReference type="ChEBI" id="CHEBI:58416"/>
        <label>1</label>
    </ligand>
</feature>
<feature type="binding site" evidence="5">
    <location>
        <position position="98"/>
    </location>
    <ligand>
        <name>chlorophyll a</name>
        <dbReference type="ChEBI" id="CHEBI:58416"/>
        <label>1</label>
    </ligand>
</feature>
<dbReference type="GO" id="GO:0016020">
    <property type="term" value="C:membrane"/>
    <property type="evidence" value="ECO:0007669"/>
    <property type="project" value="InterPro"/>
</dbReference>
<feature type="binding site" evidence="5">
    <location>
        <position position="202"/>
    </location>
    <ligand>
        <name>chlorophyll a</name>
        <dbReference type="ChEBI" id="CHEBI:58416"/>
        <label>1</label>
    </ligand>
</feature>
<evidence type="ECO:0000313" key="7">
    <source>
        <dbReference type="EMBL" id="CEM14091.1"/>
    </source>
</evidence>
<keyword evidence="4" id="KW-0934">Plastid</keyword>
<keyword evidence="5" id="KW-0148">Chlorophyll</keyword>
<dbReference type="VEuPathDB" id="CryptoDB:Cvel_3431"/>
<dbReference type="PhylomeDB" id="A0A0G4FL36"/>
<dbReference type="AlphaFoldDB" id="A0A0G4FL36"/>
<evidence type="ECO:0000256" key="3">
    <source>
        <dbReference type="ARBA" id="ARBA00022531"/>
    </source>
</evidence>
<protein>
    <submittedName>
        <fullName evidence="7">Uncharacterized protein</fullName>
    </submittedName>
</protein>
<comment type="subcellular location">
    <subcellularLocation>
        <location evidence="1">Plastid</location>
        <location evidence="1">Chloroplast</location>
    </subcellularLocation>
</comment>
<feature type="binding site" evidence="5">
    <location>
        <position position="74"/>
    </location>
    <ligand>
        <name>chlorophyll a</name>
        <dbReference type="ChEBI" id="CHEBI:58416"/>
        <label>1</label>
    </ligand>
</feature>
<dbReference type="PANTHER" id="PTHR21649">
    <property type="entry name" value="CHLOROPHYLL A/B BINDING PROTEIN"/>
    <property type="match status" value="1"/>
</dbReference>
<dbReference type="GO" id="GO:0009765">
    <property type="term" value="P:photosynthesis, light harvesting"/>
    <property type="evidence" value="ECO:0007669"/>
    <property type="project" value="InterPro"/>
</dbReference>
<dbReference type="EMBL" id="CDMZ01000429">
    <property type="protein sequence ID" value="CEM14091.1"/>
    <property type="molecule type" value="Genomic_DNA"/>
</dbReference>
<evidence type="ECO:0000256" key="2">
    <source>
        <dbReference type="ARBA" id="ARBA00022528"/>
    </source>
</evidence>
<accession>A0A0G4FL36</accession>
<evidence type="ECO:0000256" key="4">
    <source>
        <dbReference type="ARBA" id="ARBA00022640"/>
    </source>
</evidence>
<proteinExistence type="predicted"/>
<dbReference type="SUPFAM" id="SSF103511">
    <property type="entry name" value="Chlorophyll a-b binding protein"/>
    <property type="match status" value="1"/>
</dbReference>
<gene>
    <name evidence="7" type="ORF">Cvel_3431</name>
</gene>
<keyword evidence="3" id="KW-0602">Photosynthesis</keyword>
<dbReference type="SMR" id="A0A0G4FL36"/>
<name>A0A0G4FL36_9ALVE</name>
<dbReference type="GO" id="GO:0009507">
    <property type="term" value="C:chloroplast"/>
    <property type="evidence" value="ECO:0007669"/>
    <property type="project" value="UniProtKB-SubCell"/>
</dbReference>
<evidence type="ECO:0000256" key="6">
    <source>
        <dbReference type="SAM" id="SignalP"/>
    </source>
</evidence>
<keyword evidence="2" id="KW-0150">Chloroplast</keyword>
<feature type="binding site" evidence="5">
    <location>
        <position position="207"/>
    </location>
    <ligand>
        <name>chlorophyll a</name>
        <dbReference type="ChEBI" id="CHEBI:58416"/>
        <label>1</label>
    </ligand>
</feature>
<dbReference type="GO" id="GO:0016168">
    <property type="term" value="F:chlorophyll binding"/>
    <property type="evidence" value="ECO:0007669"/>
    <property type="project" value="UniProtKB-KW"/>
</dbReference>
<keyword evidence="5" id="KW-0157">Chromophore</keyword>
<evidence type="ECO:0000256" key="5">
    <source>
        <dbReference type="PIRSR" id="PIRSR601344-1"/>
    </source>
</evidence>
<keyword evidence="6" id="KW-0732">Signal</keyword>
<dbReference type="InterPro" id="IPR001344">
    <property type="entry name" value="Chloro_AB-bd_pln"/>
</dbReference>
<sequence length="237" mass="26206">MKRLAFLAFASGVTAFQPLKPSSAPTSARDAVTSLRQEVVQEVRMSQALPFLPQPQDLNGEMAGDVGFDPLGFSSYYRDPQNPSWFKLEYFREAEVKHGRIAMLAALGALHVELLGPVPIDPFIKITEKSAYDAFCHLLVTNPVYFWATLIALHAIEVTSLGATAFMMTNPDAQREPGDYNLRFFGYDKLSPEKKKDLQTKEIKNGRLAMIAMIGMLHMNRVTGLGAIELLGKALNG</sequence>
<feature type="signal peptide" evidence="6">
    <location>
        <begin position="1"/>
        <end position="15"/>
    </location>
</feature>
<dbReference type="Gene3D" id="1.10.3460.10">
    <property type="entry name" value="Chlorophyll a/b binding protein domain"/>
    <property type="match status" value="1"/>
</dbReference>
<dbReference type="Pfam" id="PF00504">
    <property type="entry name" value="Chloroa_b-bind"/>
    <property type="match status" value="1"/>
</dbReference>
<reference evidence="7" key="1">
    <citation type="submission" date="2014-11" db="EMBL/GenBank/DDBJ databases">
        <authorList>
            <person name="Otto D Thomas"/>
            <person name="Naeem Raeece"/>
        </authorList>
    </citation>
    <scope>NUCLEOTIDE SEQUENCE</scope>
</reference>
<feature type="binding site" evidence="5">
    <location>
        <position position="95"/>
    </location>
    <ligand>
        <name>chlorophyll a</name>
        <dbReference type="ChEBI" id="CHEBI:58416"/>
        <label>1</label>
    </ligand>
</feature>
<evidence type="ECO:0000256" key="1">
    <source>
        <dbReference type="ARBA" id="ARBA00004229"/>
    </source>
</evidence>
<dbReference type="InterPro" id="IPR022796">
    <property type="entry name" value="Chloroa_b-bind"/>
</dbReference>
<feature type="binding site" evidence="5">
    <location>
        <position position="205"/>
    </location>
    <ligand>
        <name>chlorophyll a</name>
        <dbReference type="ChEBI" id="CHEBI:58416"/>
        <label>1</label>
    </ligand>
</feature>
<feature type="chain" id="PRO_5012723432" evidence="6">
    <location>
        <begin position="16"/>
        <end position="237"/>
    </location>
</feature>
<feature type="binding site" description="axial binding residue" evidence="5">
    <location>
        <position position="100"/>
    </location>
    <ligand>
        <name>chlorophyll b</name>
        <dbReference type="ChEBI" id="CHEBI:61721"/>
        <label>1</label>
    </ligand>
    <ligandPart>
        <name>Mg</name>
        <dbReference type="ChEBI" id="CHEBI:25107"/>
    </ligandPart>
</feature>